<gene>
    <name evidence="3" type="ORF">L2672_16820</name>
</gene>
<evidence type="ECO:0000313" key="3">
    <source>
        <dbReference type="EMBL" id="MCL1144337.1"/>
    </source>
</evidence>
<dbReference type="SUPFAM" id="SSF56529">
    <property type="entry name" value="FAH"/>
    <property type="match status" value="1"/>
</dbReference>
<keyword evidence="3" id="KW-0378">Hydrolase</keyword>
<dbReference type="Pfam" id="PF01557">
    <property type="entry name" value="FAA_hydrolase"/>
    <property type="match status" value="1"/>
</dbReference>
<dbReference type="EMBL" id="JAKIKP010000019">
    <property type="protein sequence ID" value="MCL1144337.1"/>
    <property type="molecule type" value="Genomic_DNA"/>
</dbReference>
<dbReference type="PANTHER" id="PTHR11820:SF7">
    <property type="entry name" value="ACYLPYRUVASE FAHD1, MITOCHONDRIAL"/>
    <property type="match status" value="1"/>
</dbReference>
<dbReference type="Proteomes" id="UP001139333">
    <property type="component" value="Unassembled WGS sequence"/>
</dbReference>
<dbReference type="Gene3D" id="3.90.850.10">
    <property type="entry name" value="Fumarylacetoacetase-like, C-terminal domain"/>
    <property type="match status" value="1"/>
</dbReference>
<organism evidence="3 4">
    <name type="scientific">Shewanella gaetbuli</name>
    <dbReference type="NCBI Taxonomy" id="220752"/>
    <lineage>
        <taxon>Bacteria</taxon>
        <taxon>Pseudomonadati</taxon>
        <taxon>Pseudomonadota</taxon>
        <taxon>Gammaproteobacteria</taxon>
        <taxon>Alteromonadales</taxon>
        <taxon>Shewanellaceae</taxon>
        <taxon>Shewanella</taxon>
    </lineage>
</organism>
<dbReference type="AlphaFoldDB" id="A0A9X1ZRN0"/>
<sequence>MNNVDTNHNHKITPSKVICIGRNYVDHIYELGNEVPEDMVVFVKPNSAISHELHSFHQQPLHFEAELCFIMQAGRPAYVGLGLDLTKRQLQSQLKSKGLPWERAKAFDGAAVFSQFIAIDDVTSNWCFSLSIDGQMVQLGHSDQMMYSLDTIIEEVQKFMSLNDGDVIMTGTPKGVGEIKSGQTFTLSLWQNIAFVSILQLETDVTNNVPVLTHQWDAI</sequence>
<keyword evidence="1" id="KW-0479">Metal-binding</keyword>
<dbReference type="GO" id="GO:0018773">
    <property type="term" value="F:acetylpyruvate hydrolase activity"/>
    <property type="evidence" value="ECO:0007669"/>
    <property type="project" value="TreeGrafter"/>
</dbReference>
<evidence type="ECO:0000256" key="1">
    <source>
        <dbReference type="ARBA" id="ARBA00022723"/>
    </source>
</evidence>
<dbReference type="PANTHER" id="PTHR11820">
    <property type="entry name" value="ACYLPYRUVASE"/>
    <property type="match status" value="1"/>
</dbReference>
<reference evidence="3" key="1">
    <citation type="submission" date="2022-01" db="EMBL/GenBank/DDBJ databases">
        <title>Whole genome-based taxonomy of the Shewanellaceae.</title>
        <authorList>
            <person name="Martin-Rodriguez A.J."/>
        </authorList>
    </citation>
    <scope>NUCLEOTIDE SEQUENCE</scope>
    <source>
        <strain evidence="3">DSM 16422</strain>
    </source>
</reference>
<dbReference type="RefSeq" id="WP_248997004.1">
    <property type="nucleotide sequence ID" value="NZ_JAKIKP010000019.1"/>
</dbReference>
<accession>A0A9X1ZRN0</accession>
<feature type="domain" description="Fumarylacetoacetase-like C-terminal" evidence="2">
    <location>
        <begin position="16"/>
        <end position="187"/>
    </location>
</feature>
<dbReference type="GO" id="GO:0046872">
    <property type="term" value="F:metal ion binding"/>
    <property type="evidence" value="ECO:0007669"/>
    <property type="project" value="UniProtKB-KW"/>
</dbReference>
<name>A0A9X1ZRN0_9GAMM</name>
<protein>
    <submittedName>
        <fullName evidence="3">Fumarylacetoacetate hydrolase family protein</fullName>
    </submittedName>
</protein>
<proteinExistence type="predicted"/>
<comment type="caution">
    <text evidence="3">The sequence shown here is derived from an EMBL/GenBank/DDBJ whole genome shotgun (WGS) entry which is preliminary data.</text>
</comment>
<dbReference type="InterPro" id="IPR011234">
    <property type="entry name" value="Fumarylacetoacetase-like_C"/>
</dbReference>
<evidence type="ECO:0000259" key="2">
    <source>
        <dbReference type="Pfam" id="PF01557"/>
    </source>
</evidence>
<evidence type="ECO:0000313" key="4">
    <source>
        <dbReference type="Proteomes" id="UP001139333"/>
    </source>
</evidence>
<keyword evidence="4" id="KW-1185">Reference proteome</keyword>
<dbReference type="InterPro" id="IPR036663">
    <property type="entry name" value="Fumarylacetoacetase_C_sf"/>
</dbReference>